<dbReference type="PROSITE" id="PS50977">
    <property type="entry name" value="HTH_TETR_2"/>
    <property type="match status" value="1"/>
</dbReference>
<protein>
    <recommendedName>
        <fullName evidence="3">HTH tetR-type domain-containing protein</fullName>
    </recommendedName>
</protein>
<reference evidence="4 5" key="1">
    <citation type="journal article" date="2015" name="Genome Announc.">
        <title>Expanding the biotechnology potential of lactobacilli through comparative genomics of 213 strains and associated genera.</title>
        <authorList>
            <person name="Sun Z."/>
            <person name="Harris H.M."/>
            <person name="McCann A."/>
            <person name="Guo C."/>
            <person name="Argimon S."/>
            <person name="Zhang W."/>
            <person name="Yang X."/>
            <person name="Jeffery I.B."/>
            <person name="Cooney J.C."/>
            <person name="Kagawa T.F."/>
            <person name="Liu W."/>
            <person name="Song Y."/>
            <person name="Salvetti E."/>
            <person name="Wrobel A."/>
            <person name="Rasinkangas P."/>
            <person name="Parkhill J."/>
            <person name="Rea M.C."/>
            <person name="O'Sullivan O."/>
            <person name="Ritari J."/>
            <person name="Douillard F.P."/>
            <person name="Paul Ross R."/>
            <person name="Yang R."/>
            <person name="Briner A.E."/>
            <person name="Felis G.E."/>
            <person name="de Vos W.M."/>
            <person name="Barrangou R."/>
            <person name="Klaenhammer T.R."/>
            <person name="Caufield P.W."/>
            <person name="Cui Y."/>
            <person name="Zhang H."/>
            <person name="O'Toole P.W."/>
        </authorList>
    </citation>
    <scope>NUCLEOTIDE SEQUENCE [LARGE SCALE GENOMIC DNA]</scope>
    <source>
        <strain evidence="4 5">DSM 20605</strain>
    </source>
</reference>
<dbReference type="GO" id="GO:0003677">
    <property type="term" value="F:DNA binding"/>
    <property type="evidence" value="ECO:0007669"/>
    <property type="project" value="UniProtKB-UniRule"/>
</dbReference>
<evidence type="ECO:0000256" key="1">
    <source>
        <dbReference type="ARBA" id="ARBA00023125"/>
    </source>
</evidence>
<evidence type="ECO:0000313" key="4">
    <source>
        <dbReference type="EMBL" id="KRM88851.1"/>
    </source>
</evidence>
<comment type="caution">
    <text evidence="4">The sequence shown here is derived from an EMBL/GenBank/DDBJ whole genome shotgun (WGS) entry which is preliminary data.</text>
</comment>
<keyword evidence="5" id="KW-1185">Reference proteome</keyword>
<evidence type="ECO:0000256" key="2">
    <source>
        <dbReference type="PROSITE-ProRule" id="PRU00335"/>
    </source>
</evidence>
<keyword evidence="1 2" id="KW-0238">DNA-binding</keyword>
<dbReference type="PATRIC" id="fig|1133569.4.peg.691"/>
<dbReference type="Gene3D" id="1.10.357.10">
    <property type="entry name" value="Tetracycline Repressor, domain 2"/>
    <property type="match status" value="1"/>
</dbReference>
<dbReference type="SUPFAM" id="SSF46689">
    <property type="entry name" value="Homeodomain-like"/>
    <property type="match status" value="1"/>
</dbReference>
<dbReference type="PANTHER" id="PTHR43479:SF7">
    <property type="entry name" value="TETR-FAMILY TRANSCRIPTIONAL REGULATOR"/>
    <property type="match status" value="1"/>
</dbReference>
<dbReference type="InterPro" id="IPR001647">
    <property type="entry name" value="HTH_TetR"/>
</dbReference>
<dbReference type="InterPro" id="IPR050624">
    <property type="entry name" value="HTH-type_Tx_Regulator"/>
</dbReference>
<organism evidence="4 5">
    <name type="scientific">Liquorilactobacillus vini DSM 20605</name>
    <dbReference type="NCBI Taxonomy" id="1133569"/>
    <lineage>
        <taxon>Bacteria</taxon>
        <taxon>Bacillati</taxon>
        <taxon>Bacillota</taxon>
        <taxon>Bacilli</taxon>
        <taxon>Lactobacillales</taxon>
        <taxon>Lactobacillaceae</taxon>
        <taxon>Liquorilactobacillus</taxon>
    </lineage>
</organism>
<dbReference type="EMBL" id="AYYX01000019">
    <property type="protein sequence ID" value="KRM88851.1"/>
    <property type="molecule type" value="Genomic_DNA"/>
</dbReference>
<dbReference type="Proteomes" id="UP000051576">
    <property type="component" value="Unassembled WGS sequence"/>
</dbReference>
<accession>A0A0R2CM02</accession>
<evidence type="ECO:0000259" key="3">
    <source>
        <dbReference type="PROSITE" id="PS50977"/>
    </source>
</evidence>
<sequence length="118" mass="13943">MRIDRRITKTQRAIRKSFLDLLSQKKINEITVADITKSADIARSTFYLHYEDVYDLYDQIITNLLNGLTIRFDQLYLASTLASNFKKLMQELINYVVEQKKIFRILFQKDSESKLTTV</sequence>
<gene>
    <name evidence="4" type="ORF">FD21_GL000639</name>
</gene>
<name>A0A0R2CM02_9LACO</name>
<dbReference type="AlphaFoldDB" id="A0A0R2CM02"/>
<dbReference type="InterPro" id="IPR009057">
    <property type="entry name" value="Homeodomain-like_sf"/>
</dbReference>
<dbReference type="RefSeq" id="WP_010581366.1">
    <property type="nucleotide sequence ID" value="NZ_AHYZ01000183.1"/>
</dbReference>
<evidence type="ECO:0000313" key="5">
    <source>
        <dbReference type="Proteomes" id="UP000051576"/>
    </source>
</evidence>
<dbReference type="OrthoDB" id="9810250at2"/>
<feature type="domain" description="HTH tetR-type" evidence="3">
    <location>
        <begin position="8"/>
        <end position="68"/>
    </location>
</feature>
<dbReference type="PANTHER" id="PTHR43479">
    <property type="entry name" value="ACREF/ENVCD OPERON REPRESSOR-RELATED"/>
    <property type="match status" value="1"/>
</dbReference>
<proteinExistence type="predicted"/>
<dbReference type="eggNOG" id="COG1309">
    <property type="taxonomic scope" value="Bacteria"/>
</dbReference>
<dbReference type="STRING" id="1133569.FD21_GL000639"/>
<feature type="DNA-binding region" description="H-T-H motif" evidence="2">
    <location>
        <begin position="31"/>
        <end position="50"/>
    </location>
</feature>